<evidence type="ECO:0000256" key="1">
    <source>
        <dbReference type="ARBA" id="ARBA00004141"/>
    </source>
</evidence>
<keyword evidence="5 6" id="KW-0472">Membrane</keyword>
<dbReference type="AlphaFoldDB" id="A0A0D2SHK4"/>
<keyword evidence="2" id="KW-0813">Transport</keyword>
<feature type="transmembrane region" description="Helical" evidence="6">
    <location>
        <begin position="73"/>
        <end position="92"/>
    </location>
</feature>
<accession>A0A0D2SHK4</accession>
<dbReference type="eggNOG" id="KOG0065">
    <property type="taxonomic scope" value="Eukaryota"/>
</dbReference>
<reference evidence="8 9" key="1">
    <citation type="journal article" date="2012" name="Nature">
        <title>Repeated polyploidization of Gossypium genomes and the evolution of spinnable cotton fibres.</title>
        <authorList>
            <person name="Paterson A.H."/>
            <person name="Wendel J.F."/>
            <person name="Gundlach H."/>
            <person name="Guo H."/>
            <person name="Jenkins J."/>
            <person name="Jin D."/>
            <person name="Llewellyn D."/>
            <person name="Showmaker K.C."/>
            <person name="Shu S."/>
            <person name="Udall J."/>
            <person name="Yoo M.J."/>
            <person name="Byers R."/>
            <person name="Chen W."/>
            <person name="Doron-Faigenboim A."/>
            <person name="Duke M.V."/>
            <person name="Gong L."/>
            <person name="Grimwood J."/>
            <person name="Grover C."/>
            <person name="Grupp K."/>
            <person name="Hu G."/>
            <person name="Lee T.H."/>
            <person name="Li J."/>
            <person name="Lin L."/>
            <person name="Liu T."/>
            <person name="Marler B.S."/>
            <person name="Page J.T."/>
            <person name="Roberts A.W."/>
            <person name="Romanel E."/>
            <person name="Sanders W.S."/>
            <person name="Szadkowski E."/>
            <person name="Tan X."/>
            <person name="Tang H."/>
            <person name="Xu C."/>
            <person name="Wang J."/>
            <person name="Wang Z."/>
            <person name="Zhang D."/>
            <person name="Zhang L."/>
            <person name="Ashrafi H."/>
            <person name="Bedon F."/>
            <person name="Bowers J.E."/>
            <person name="Brubaker C.L."/>
            <person name="Chee P.W."/>
            <person name="Das S."/>
            <person name="Gingle A.R."/>
            <person name="Haigler C.H."/>
            <person name="Harker D."/>
            <person name="Hoffmann L.V."/>
            <person name="Hovav R."/>
            <person name="Jones D.C."/>
            <person name="Lemke C."/>
            <person name="Mansoor S."/>
            <person name="ur Rahman M."/>
            <person name="Rainville L.N."/>
            <person name="Rambani A."/>
            <person name="Reddy U.K."/>
            <person name="Rong J.K."/>
            <person name="Saranga Y."/>
            <person name="Scheffler B.E."/>
            <person name="Scheffler J.A."/>
            <person name="Stelly D.M."/>
            <person name="Triplett B.A."/>
            <person name="Van Deynze A."/>
            <person name="Vaslin M.F."/>
            <person name="Waghmare V.N."/>
            <person name="Walford S.A."/>
            <person name="Wright R.J."/>
            <person name="Zaki E.A."/>
            <person name="Zhang T."/>
            <person name="Dennis E.S."/>
            <person name="Mayer K.F."/>
            <person name="Peterson D.G."/>
            <person name="Rokhsar D.S."/>
            <person name="Wang X."/>
            <person name="Schmutz J."/>
        </authorList>
    </citation>
    <scope>NUCLEOTIDE SEQUENCE [LARGE SCALE GENOMIC DNA]</scope>
</reference>
<evidence type="ECO:0000256" key="3">
    <source>
        <dbReference type="ARBA" id="ARBA00022692"/>
    </source>
</evidence>
<dbReference type="EMBL" id="CM001752">
    <property type="protein sequence ID" value="KJB82687.1"/>
    <property type="molecule type" value="Genomic_DNA"/>
</dbReference>
<feature type="domain" description="ABC-2 type transporter transmembrane" evidence="7">
    <location>
        <begin position="42"/>
        <end position="91"/>
    </location>
</feature>
<evidence type="ECO:0000256" key="6">
    <source>
        <dbReference type="SAM" id="Phobius"/>
    </source>
</evidence>
<proteinExistence type="predicted"/>
<dbReference type="InterPro" id="IPR013525">
    <property type="entry name" value="ABC2_TM"/>
</dbReference>
<dbReference type="PANTHER" id="PTHR19241">
    <property type="entry name" value="ATP-BINDING CASSETTE TRANSPORTER"/>
    <property type="match status" value="1"/>
</dbReference>
<keyword evidence="4 6" id="KW-1133">Transmembrane helix</keyword>
<feature type="transmembrane region" description="Helical" evidence="6">
    <location>
        <begin position="43"/>
        <end position="61"/>
    </location>
</feature>
<gene>
    <name evidence="8" type="ORF">B456_013G209500</name>
</gene>
<dbReference type="STRING" id="29730.A0A0D2SHK4"/>
<dbReference type="GO" id="GO:0140359">
    <property type="term" value="F:ABC-type transporter activity"/>
    <property type="evidence" value="ECO:0007669"/>
    <property type="project" value="InterPro"/>
</dbReference>
<evidence type="ECO:0000259" key="7">
    <source>
        <dbReference type="Pfam" id="PF01061"/>
    </source>
</evidence>
<name>A0A0D2SHK4_GOSRA</name>
<protein>
    <recommendedName>
        <fullName evidence="7">ABC-2 type transporter transmembrane domain-containing protein</fullName>
    </recommendedName>
</protein>
<keyword evidence="9" id="KW-1185">Reference proteome</keyword>
<feature type="transmembrane region" description="Helical" evidence="6">
    <location>
        <begin position="122"/>
        <end position="144"/>
    </location>
</feature>
<comment type="subcellular location">
    <subcellularLocation>
        <location evidence="1">Membrane</location>
        <topology evidence="1">Multi-pass membrane protein</topology>
    </subcellularLocation>
</comment>
<keyword evidence="3 6" id="KW-0812">Transmembrane</keyword>
<dbReference type="GO" id="GO:0005886">
    <property type="term" value="C:plasma membrane"/>
    <property type="evidence" value="ECO:0007669"/>
    <property type="project" value="UniProtKB-ARBA"/>
</dbReference>
<sequence>MTLLFGPPGCWKTSLLKALFGNLDQSLQGVLDTSSTSPFLESGALLSAFYPLLNLFSGFLIPQRQIPKWWTWLYYLMPTSWTLNCLLTSQYGDINDEVMVFGEAKTVASLLKYYFGFHHDRLPITAILLISYSLIFATLFAFFLSRLNFERR</sequence>
<dbReference type="OMA" id="FIYSAVM"/>
<evidence type="ECO:0000256" key="5">
    <source>
        <dbReference type="ARBA" id="ARBA00023136"/>
    </source>
</evidence>
<evidence type="ECO:0000256" key="4">
    <source>
        <dbReference type="ARBA" id="ARBA00022989"/>
    </source>
</evidence>
<evidence type="ECO:0000256" key="2">
    <source>
        <dbReference type="ARBA" id="ARBA00022448"/>
    </source>
</evidence>
<organism evidence="8 9">
    <name type="scientific">Gossypium raimondii</name>
    <name type="common">Peruvian cotton</name>
    <name type="synonym">Gossypium klotzschianum subsp. raimondii</name>
    <dbReference type="NCBI Taxonomy" id="29730"/>
    <lineage>
        <taxon>Eukaryota</taxon>
        <taxon>Viridiplantae</taxon>
        <taxon>Streptophyta</taxon>
        <taxon>Embryophyta</taxon>
        <taxon>Tracheophyta</taxon>
        <taxon>Spermatophyta</taxon>
        <taxon>Magnoliopsida</taxon>
        <taxon>eudicotyledons</taxon>
        <taxon>Gunneridae</taxon>
        <taxon>Pentapetalae</taxon>
        <taxon>rosids</taxon>
        <taxon>malvids</taxon>
        <taxon>Malvales</taxon>
        <taxon>Malvaceae</taxon>
        <taxon>Malvoideae</taxon>
        <taxon>Gossypium</taxon>
    </lineage>
</organism>
<dbReference type="Pfam" id="PF01061">
    <property type="entry name" value="ABC2_membrane"/>
    <property type="match status" value="1"/>
</dbReference>
<evidence type="ECO:0000313" key="8">
    <source>
        <dbReference type="EMBL" id="KJB82687.1"/>
    </source>
</evidence>
<evidence type="ECO:0000313" key="9">
    <source>
        <dbReference type="Proteomes" id="UP000032304"/>
    </source>
</evidence>
<dbReference type="Proteomes" id="UP000032304">
    <property type="component" value="Chromosome 13"/>
</dbReference>
<dbReference type="Gramene" id="KJB82687">
    <property type="protein sequence ID" value="KJB82687"/>
    <property type="gene ID" value="B456_013G209500"/>
</dbReference>